<sequence>MPRHKLVAAAVIGAAVLTTTGITYATSENDRPAQAAPPVHPAAPPAHQAAPHAQAAPPALPAAPPAQKAAPAHPGVESVGGKREEGGGRGGRGGEGGDRGRGEGGRGGEGGDRGGHGGRGGHEGRGHEGRDRHDGHDDEGRRHRHRRERIYFNERSYSAHVDGCITAVSGLGSTSFSVFNDSKKTVEVFRGFTCDNGGPVATVGPHGETFGVAANRVHKGAYGGLFGEDGVVGSFRVVHDYGRGHHYDDDYDYYDEW</sequence>
<dbReference type="RefSeq" id="WP_252425506.1">
    <property type="nucleotide sequence ID" value="NZ_JAMWMR010000012.1"/>
</dbReference>
<feature type="region of interest" description="Disordered" evidence="1">
    <location>
        <begin position="30"/>
        <end position="145"/>
    </location>
</feature>
<keyword evidence="2" id="KW-0732">Signal</keyword>
<evidence type="ECO:0000256" key="2">
    <source>
        <dbReference type="SAM" id="SignalP"/>
    </source>
</evidence>
<feature type="chain" id="PRO_5045446043" evidence="2">
    <location>
        <begin position="26"/>
        <end position="257"/>
    </location>
</feature>
<protein>
    <submittedName>
        <fullName evidence="3">Uncharacterized protein</fullName>
    </submittedName>
</protein>
<evidence type="ECO:0000313" key="4">
    <source>
        <dbReference type="Proteomes" id="UP001523219"/>
    </source>
</evidence>
<keyword evidence="4" id="KW-1185">Reference proteome</keyword>
<name>A0ABT0ZF48_9ACTN</name>
<dbReference type="Proteomes" id="UP001523219">
    <property type="component" value="Unassembled WGS sequence"/>
</dbReference>
<accession>A0ABT0ZF48</accession>
<comment type="caution">
    <text evidence="3">The sequence shown here is derived from an EMBL/GenBank/DDBJ whole genome shotgun (WGS) entry which is preliminary data.</text>
</comment>
<proteinExistence type="predicted"/>
<evidence type="ECO:0000256" key="1">
    <source>
        <dbReference type="SAM" id="MobiDB-lite"/>
    </source>
</evidence>
<feature type="signal peptide" evidence="2">
    <location>
        <begin position="1"/>
        <end position="25"/>
    </location>
</feature>
<evidence type="ECO:0000313" key="3">
    <source>
        <dbReference type="EMBL" id="MCN9242203.1"/>
    </source>
</evidence>
<organism evidence="3 4">
    <name type="scientific">Streptomyces macrolidinus</name>
    <dbReference type="NCBI Taxonomy" id="2952607"/>
    <lineage>
        <taxon>Bacteria</taxon>
        <taxon>Bacillati</taxon>
        <taxon>Actinomycetota</taxon>
        <taxon>Actinomycetes</taxon>
        <taxon>Kitasatosporales</taxon>
        <taxon>Streptomycetaceae</taxon>
        <taxon>Streptomyces</taxon>
    </lineage>
</organism>
<feature type="compositionally biased region" description="Low complexity" evidence="1">
    <location>
        <begin position="65"/>
        <end position="74"/>
    </location>
</feature>
<dbReference type="EMBL" id="JAMWMR010000012">
    <property type="protein sequence ID" value="MCN9242203.1"/>
    <property type="molecule type" value="Genomic_DNA"/>
</dbReference>
<reference evidence="3 4" key="1">
    <citation type="submission" date="2022-05" db="EMBL/GenBank/DDBJ databases">
        <title>Streptomyces sp. nov. RY43-2 isolated from soil of a peat swamp forest.</title>
        <authorList>
            <person name="Kanchanasin P."/>
            <person name="Tanasupawat S."/>
            <person name="Phongsopitanun W."/>
        </authorList>
    </citation>
    <scope>NUCLEOTIDE SEQUENCE [LARGE SCALE GENOMIC DNA]</scope>
    <source>
        <strain evidence="3 4">RY43-2</strain>
    </source>
</reference>
<feature type="compositionally biased region" description="Low complexity" evidence="1">
    <location>
        <begin position="45"/>
        <end position="57"/>
    </location>
</feature>
<gene>
    <name evidence="3" type="ORF">NGF19_15625</name>
</gene>
<feature type="compositionally biased region" description="Basic and acidic residues" evidence="1">
    <location>
        <begin position="95"/>
        <end position="141"/>
    </location>
</feature>